<dbReference type="CDD" id="cd03143">
    <property type="entry name" value="A4_beta-galactosidase_middle_domain"/>
    <property type="match status" value="1"/>
</dbReference>
<reference evidence="10 11" key="1">
    <citation type="submission" date="2021-01" db="EMBL/GenBank/DDBJ databases">
        <title>Whole genome shotgun sequence of Actinoplanes deccanensis NBRC 13994.</title>
        <authorList>
            <person name="Komaki H."/>
            <person name="Tamura T."/>
        </authorList>
    </citation>
    <scope>NUCLEOTIDE SEQUENCE [LARGE SCALE GENOMIC DNA]</scope>
    <source>
        <strain evidence="10 11">NBRC 13994</strain>
    </source>
</reference>
<dbReference type="Gene3D" id="2.60.40.1180">
    <property type="entry name" value="Golgi alpha-mannosidase II"/>
    <property type="match status" value="1"/>
</dbReference>
<comment type="caution">
    <text evidence="10">The sequence shown here is derived from an EMBL/GenBank/DDBJ whole genome shotgun (WGS) entry which is preliminary data.</text>
</comment>
<protein>
    <recommendedName>
        <fullName evidence="3 6">Beta-galactosidase</fullName>
        <shortName evidence="6">Beta-gal</shortName>
        <ecNumber evidence="3 6">3.2.1.23</ecNumber>
    </recommendedName>
</protein>
<dbReference type="InterPro" id="IPR013738">
    <property type="entry name" value="Beta_galactosidase_Trimer"/>
</dbReference>
<dbReference type="InterPro" id="IPR013739">
    <property type="entry name" value="Beta_galactosidase_C"/>
</dbReference>
<gene>
    <name evidence="10" type="ORF">Ade02nite_60790</name>
</gene>
<dbReference type="Proteomes" id="UP000609879">
    <property type="component" value="Unassembled WGS sequence"/>
</dbReference>
<dbReference type="InterPro" id="IPR017853">
    <property type="entry name" value="GH"/>
</dbReference>
<dbReference type="EC" id="3.2.1.23" evidence="3 6"/>
<dbReference type="InterPro" id="IPR029062">
    <property type="entry name" value="Class_I_gatase-like"/>
</dbReference>
<dbReference type="PANTHER" id="PTHR36447">
    <property type="entry name" value="BETA-GALACTOSIDASE GANA"/>
    <property type="match status" value="1"/>
</dbReference>
<dbReference type="Pfam" id="PF08532">
    <property type="entry name" value="Glyco_hydro_42M"/>
    <property type="match status" value="1"/>
</dbReference>
<dbReference type="RefSeq" id="WP_203771408.1">
    <property type="nucleotide sequence ID" value="NZ_BAAABO010000002.1"/>
</dbReference>
<dbReference type="Gene3D" id="3.40.50.880">
    <property type="match status" value="1"/>
</dbReference>
<dbReference type="InterPro" id="IPR003476">
    <property type="entry name" value="Glyco_hydro_42"/>
</dbReference>
<dbReference type="Pfam" id="PF02449">
    <property type="entry name" value="Glyco_hydro_42"/>
    <property type="match status" value="1"/>
</dbReference>
<evidence type="ECO:0000259" key="7">
    <source>
        <dbReference type="Pfam" id="PF02449"/>
    </source>
</evidence>
<feature type="domain" description="Glycoside hydrolase family 42 N-terminal" evidence="7">
    <location>
        <begin position="8"/>
        <end position="377"/>
    </location>
</feature>
<dbReference type="PANTHER" id="PTHR36447:SF1">
    <property type="entry name" value="BETA-GALACTOSIDASE GANA"/>
    <property type="match status" value="1"/>
</dbReference>
<dbReference type="EMBL" id="BOMI01000121">
    <property type="protein sequence ID" value="GID77438.1"/>
    <property type="molecule type" value="Genomic_DNA"/>
</dbReference>
<accession>A0ABQ3YBN4</accession>
<name>A0ABQ3YBN4_9ACTN</name>
<keyword evidence="11" id="KW-1185">Reference proteome</keyword>
<proteinExistence type="inferred from homology"/>
<evidence type="ECO:0000259" key="8">
    <source>
        <dbReference type="Pfam" id="PF08532"/>
    </source>
</evidence>
<evidence type="ECO:0000256" key="2">
    <source>
        <dbReference type="ARBA" id="ARBA00005940"/>
    </source>
</evidence>
<dbReference type="SUPFAM" id="SSF51445">
    <property type="entry name" value="(Trans)glycosidases"/>
    <property type="match status" value="1"/>
</dbReference>
<evidence type="ECO:0000313" key="11">
    <source>
        <dbReference type="Proteomes" id="UP000609879"/>
    </source>
</evidence>
<comment type="catalytic activity">
    <reaction evidence="1 6">
        <text>Hydrolysis of terminal non-reducing beta-D-galactose residues in beta-D-galactosides.</text>
        <dbReference type="EC" id="3.2.1.23"/>
    </reaction>
</comment>
<evidence type="ECO:0000256" key="3">
    <source>
        <dbReference type="ARBA" id="ARBA00012756"/>
    </source>
</evidence>
<dbReference type="Gene3D" id="3.20.20.80">
    <property type="entry name" value="Glycosidases"/>
    <property type="match status" value="1"/>
</dbReference>
<evidence type="ECO:0000256" key="4">
    <source>
        <dbReference type="ARBA" id="ARBA00022801"/>
    </source>
</evidence>
<comment type="similarity">
    <text evidence="2 6">Belongs to the glycosyl hydrolase 42 family.</text>
</comment>
<dbReference type="InterPro" id="IPR013780">
    <property type="entry name" value="Glyco_hydro_b"/>
</dbReference>
<dbReference type="InterPro" id="IPR013529">
    <property type="entry name" value="Glyco_hydro_42_N"/>
</dbReference>
<keyword evidence="4 6" id="KW-0378">Hydrolase</keyword>
<organism evidence="10 11">
    <name type="scientific">Paractinoplanes deccanensis</name>
    <dbReference type="NCBI Taxonomy" id="113561"/>
    <lineage>
        <taxon>Bacteria</taxon>
        <taxon>Bacillati</taxon>
        <taxon>Actinomycetota</taxon>
        <taxon>Actinomycetes</taxon>
        <taxon>Micromonosporales</taxon>
        <taxon>Micromonosporaceae</taxon>
        <taxon>Paractinoplanes</taxon>
    </lineage>
</organism>
<feature type="domain" description="Beta-galactosidase trimerisation" evidence="8">
    <location>
        <begin position="392"/>
        <end position="588"/>
    </location>
</feature>
<feature type="domain" description="Beta-galactosidase C-terminal" evidence="9">
    <location>
        <begin position="603"/>
        <end position="645"/>
    </location>
</feature>
<evidence type="ECO:0000256" key="1">
    <source>
        <dbReference type="ARBA" id="ARBA00001412"/>
    </source>
</evidence>
<evidence type="ECO:0000256" key="5">
    <source>
        <dbReference type="ARBA" id="ARBA00023295"/>
    </source>
</evidence>
<evidence type="ECO:0000313" key="10">
    <source>
        <dbReference type="EMBL" id="GID77438.1"/>
    </source>
</evidence>
<evidence type="ECO:0000259" key="9">
    <source>
        <dbReference type="Pfam" id="PF08533"/>
    </source>
</evidence>
<dbReference type="Pfam" id="PF08533">
    <property type="entry name" value="Glyco_hydro_42C"/>
    <property type="match status" value="1"/>
</dbReference>
<sequence>MPIWYGGDYNPEQWPRAVWDEDAALMREAGVNLATVGVFSWSRLEPRDGEFDFEWLDVVLGKLHAAGVRADLATATASPPPWLTLRHPEMLPVTASGVRLSTGSRQQYCPSSPVYRRYAARLVQALADRYGSHPALEMWHINNEYGCHVSRCYCDVSAEAFRAWLRARYGTIDGLNDAWGTSFWSQRYSAFEEVFPPRDAPTFKNPAQLLDFDRFTSHELLECFRAEKAILRAATPDVPVTTNFMGLFKPANYWEWAAEMDFVSDDSYPDPADDSAYLHSAMTRDLMRSLAGGKPWVLMEQAPSAVNWRPQNAAKLPGQMRAWSYQAIAREARGIMFFQWRQSVAGAEQFHSGMLPHSGTDTRVWREVKALGAELAELSDVLPSTVAAPSVEVAIVLDWESWWALEQAARPSRLSYAAQISGWYRAFAEAGVRVRFVRAGDDLSPYRVVVAPALFLAADQDLENLDSYARGGGTLVVTFQSGIVDEKLRVRAGGYLGPLQRTLGLWIEEFTPLAGHPAAIAGTVTSTSQTWSEVVRLTGATVESEFTEGPAAGGPAITRNGTAWYVAADLAADGKAALAETLLGRLGLGLPRPAPGVERVTSGSDTYVINHNPAPYVVELDGTDLLTGKPARGLSLPRYGVAIVRAVTP</sequence>
<keyword evidence="5 6" id="KW-0326">Glycosidase</keyword>
<evidence type="ECO:0000256" key="6">
    <source>
        <dbReference type="PIRNR" id="PIRNR001084"/>
    </source>
</evidence>
<dbReference type="PIRSF" id="PIRSF001084">
    <property type="entry name" value="B-galactosidase"/>
    <property type="match status" value="1"/>
</dbReference>
<dbReference type="SUPFAM" id="SSF52317">
    <property type="entry name" value="Class I glutamine amidotransferase-like"/>
    <property type="match status" value="1"/>
</dbReference>